<evidence type="ECO:0000313" key="2">
    <source>
        <dbReference type="Proteomes" id="UP000070257"/>
    </source>
</evidence>
<accession>A0A656YXT6</accession>
<gene>
    <name evidence="1" type="ORF">AKJ39_00970</name>
</gene>
<dbReference type="Proteomes" id="UP000070257">
    <property type="component" value="Unassembled WGS sequence"/>
</dbReference>
<dbReference type="AlphaFoldDB" id="A0A656YXT6"/>
<evidence type="ECO:0000313" key="1">
    <source>
        <dbReference type="EMBL" id="KXA98749.1"/>
    </source>
</evidence>
<name>A0A656YXT6_9EURY</name>
<sequence length="64" mass="7248">MVLFIKYSPKKRIRKKLKGKTAISFARKNKKNGYLLLDKTGKLIKPEEANDYDKIKLVAPLAGG</sequence>
<dbReference type="EMBL" id="LHXT01000007">
    <property type="protein sequence ID" value="KXA98749.1"/>
    <property type="molecule type" value="Genomic_DNA"/>
</dbReference>
<keyword evidence="2" id="KW-1185">Reference proteome</keyword>
<proteinExistence type="predicted"/>
<reference evidence="1 2" key="1">
    <citation type="journal article" date="2016" name="Sci. Rep.">
        <title>Metabolic traits of an uncultured archaeal lineage -MSBL1- from brine pools of the Red Sea.</title>
        <authorList>
            <person name="Mwirichia R."/>
            <person name="Alam I."/>
            <person name="Rashid M."/>
            <person name="Vinu M."/>
            <person name="Ba-Alawi W."/>
            <person name="Anthony Kamau A."/>
            <person name="Kamanda Ngugi D."/>
            <person name="Goker M."/>
            <person name="Klenk H.P."/>
            <person name="Bajic V."/>
            <person name="Stingl U."/>
        </authorList>
    </citation>
    <scope>NUCLEOTIDE SEQUENCE [LARGE SCALE GENOMIC DNA]</scope>
    <source>
        <strain evidence="1">SCGC-AAA259J03</strain>
    </source>
</reference>
<organism evidence="1 2">
    <name type="scientific">candidate division MSBL1 archaeon SCGC-AAA259J03</name>
    <dbReference type="NCBI Taxonomy" id="1698269"/>
    <lineage>
        <taxon>Archaea</taxon>
        <taxon>Methanobacteriati</taxon>
        <taxon>Methanobacteriota</taxon>
        <taxon>candidate division MSBL1</taxon>
    </lineage>
</organism>
<protein>
    <submittedName>
        <fullName evidence="1">Uncharacterized protein</fullName>
    </submittedName>
</protein>
<comment type="caution">
    <text evidence="1">The sequence shown here is derived from an EMBL/GenBank/DDBJ whole genome shotgun (WGS) entry which is preliminary data.</text>
</comment>